<comment type="subcellular location">
    <subcellularLocation>
        <location evidence="1">Membrane</location>
    </subcellularLocation>
</comment>
<dbReference type="Pfam" id="PF00067">
    <property type="entry name" value="p450"/>
    <property type="match status" value="1"/>
</dbReference>
<dbReference type="InterPro" id="IPR002401">
    <property type="entry name" value="Cyt_P450_E_grp-I"/>
</dbReference>
<evidence type="ECO:0000256" key="2">
    <source>
        <dbReference type="ARBA" id="ARBA00010617"/>
    </source>
</evidence>
<dbReference type="GO" id="GO:0016020">
    <property type="term" value="C:membrane"/>
    <property type="evidence" value="ECO:0007669"/>
    <property type="project" value="UniProtKB-SubCell"/>
</dbReference>
<name>A0AAV3R4N0_LITER</name>
<keyword evidence="8" id="KW-0408">Iron</keyword>
<dbReference type="Gene3D" id="1.20.120.990">
    <property type="entry name" value="Glycosyltransferase family 88, C-terminal domain"/>
    <property type="match status" value="1"/>
</dbReference>
<dbReference type="InterPro" id="IPR050665">
    <property type="entry name" value="Cytochrome_P450_Monooxygen"/>
</dbReference>
<dbReference type="GO" id="GO:0016705">
    <property type="term" value="F:oxidoreductase activity, acting on paired donors, with incorporation or reduction of molecular oxygen"/>
    <property type="evidence" value="ECO:0007669"/>
    <property type="project" value="InterPro"/>
</dbReference>
<accession>A0AAV3R4N0</accession>
<feature type="compositionally biased region" description="Polar residues" evidence="11">
    <location>
        <begin position="246"/>
        <end position="255"/>
    </location>
</feature>
<evidence type="ECO:0000256" key="5">
    <source>
        <dbReference type="ARBA" id="ARBA00022723"/>
    </source>
</evidence>
<keyword evidence="9" id="KW-0503">Monooxygenase</keyword>
<comment type="caution">
    <text evidence="12">The sequence shown here is derived from an EMBL/GenBank/DDBJ whole genome shotgun (WGS) entry which is preliminary data.</text>
</comment>
<dbReference type="GO" id="GO:0020037">
    <property type="term" value="F:heme binding"/>
    <property type="evidence" value="ECO:0007669"/>
    <property type="project" value="InterPro"/>
</dbReference>
<evidence type="ECO:0000256" key="8">
    <source>
        <dbReference type="ARBA" id="ARBA00023004"/>
    </source>
</evidence>
<evidence type="ECO:0000313" key="12">
    <source>
        <dbReference type="EMBL" id="GAA0171349.1"/>
    </source>
</evidence>
<dbReference type="PANTHER" id="PTHR24282:SF194">
    <property type="entry name" value="CYTOCHROME P450 CYP72A219-LIKE"/>
    <property type="match status" value="1"/>
</dbReference>
<comment type="similarity">
    <text evidence="2">Belongs to the cytochrome P450 family.</text>
</comment>
<keyword evidence="7" id="KW-0560">Oxidoreductase</keyword>
<keyword evidence="4" id="KW-0812">Transmembrane</keyword>
<keyword evidence="3" id="KW-0349">Heme</keyword>
<dbReference type="PANTHER" id="PTHR24282">
    <property type="entry name" value="CYTOCHROME P450 FAMILY MEMBER"/>
    <property type="match status" value="1"/>
</dbReference>
<proteinExistence type="inferred from homology"/>
<evidence type="ECO:0000256" key="6">
    <source>
        <dbReference type="ARBA" id="ARBA00022989"/>
    </source>
</evidence>
<evidence type="ECO:0000256" key="11">
    <source>
        <dbReference type="SAM" id="MobiDB-lite"/>
    </source>
</evidence>
<evidence type="ECO:0000256" key="3">
    <source>
        <dbReference type="ARBA" id="ARBA00022617"/>
    </source>
</evidence>
<dbReference type="Proteomes" id="UP001454036">
    <property type="component" value="Unassembled WGS sequence"/>
</dbReference>
<evidence type="ECO:0000256" key="7">
    <source>
        <dbReference type="ARBA" id="ARBA00023002"/>
    </source>
</evidence>
<organism evidence="12 13">
    <name type="scientific">Lithospermum erythrorhizon</name>
    <name type="common">Purple gromwell</name>
    <name type="synonym">Lithospermum officinale var. erythrorhizon</name>
    <dbReference type="NCBI Taxonomy" id="34254"/>
    <lineage>
        <taxon>Eukaryota</taxon>
        <taxon>Viridiplantae</taxon>
        <taxon>Streptophyta</taxon>
        <taxon>Embryophyta</taxon>
        <taxon>Tracheophyta</taxon>
        <taxon>Spermatophyta</taxon>
        <taxon>Magnoliopsida</taxon>
        <taxon>eudicotyledons</taxon>
        <taxon>Gunneridae</taxon>
        <taxon>Pentapetalae</taxon>
        <taxon>asterids</taxon>
        <taxon>lamiids</taxon>
        <taxon>Boraginales</taxon>
        <taxon>Boraginaceae</taxon>
        <taxon>Boraginoideae</taxon>
        <taxon>Lithospermeae</taxon>
        <taxon>Lithospermum</taxon>
    </lineage>
</organism>
<sequence length="385" mass="42018">MLPAFKLCCSEMVSRWDDIIISASQRSFELDVWPYLQTMTSDAISRTSFGSNFEEGRKVFELQREQAEHVMSVERSIYIPSNSSRFIPTKRNKRMKEIERQVQDSVRNIIDKRLLKAMKIGDVKTDGLLGILLEYNSKQIEQHGKKSYGMNIDDVVDECKLFHFAGQETTSVLLVWTIILLSIHQDWQERAREEVRQVLVDGKSDCDELNRLKIVMAPMAGDEAVHRPPLAGGGRALQPEPGDPLISQTAPTLQPNPKPKDDMPPCLLPAAALAQGPTAHAPEDAPTATLAPFAHAPASAHYTIHTQAPPAQASDLAAHPPAQAPALALAITAQGLTLAPYALAQAQCPAQAFAHDSAHHPAQALASVTQPNTPCSTPPHACGSF</sequence>
<dbReference type="GO" id="GO:0004497">
    <property type="term" value="F:monooxygenase activity"/>
    <property type="evidence" value="ECO:0007669"/>
    <property type="project" value="UniProtKB-KW"/>
</dbReference>
<reference evidence="12 13" key="1">
    <citation type="submission" date="2024-01" db="EMBL/GenBank/DDBJ databases">
        <title>The complete chloroplast genome sequence of Lithospermum erythrorhizon: insights into the phylogenetic relationship among Boraginaceae species and the maternal lineages of purple gromwells.</title>
        <authorList>
            <person name="Okada T."/>
            <person name="Watanabe K."/>
        </authorList>
    </citation>
    <scope>NUCLEOTIDE SEQUENCE [LARGE SCALE GENOMIC DNA]</scope>
</reference>
<evidence type="ECO:0000256" key="4">
    <source>
        <dbReference type="ARBA" id="ARBA00022692"/>
    </source>
</evidence>
<gene>
    <name evidence="12" type="ORF">LIER_25400</name>
</gene>
<feature type="region of interest" description="Disordered" evidence="11">
    <location>
        <begin position="225"/>
        <end position="268"/>
    </location>
</feature>
<evidence type="ECO:0000256" key="10">
    <source>
        <dbReference type="ARBA" id="ARBA00023136"/>
    </source>
</evidence>
<protein>
    <submittedName>
        <fullName evidence="12">Oxygenase</fullName>
    </submittedName>
</protein>
<keyword evidence="6" id="KW-1133">Transmembrane helix</keyword>
<dbReference type="InterPro" id="IPR036396">
    <property type="entry name" value="Cyt_P450_sf"/>
</dbReference>
<keyword evidence="13" id="KW-1185">Reference proteome</keyword>
<keyword evidence="5" id="KW-0479">Metal-binding</keyword>
<dbReference type="EMBL" id="BAABME010007636">
    <property type="protein sequence ID" value="GAA0171349.1"/>
    <property type="molecule type" value="Genomic_DNA"/>
</dbReference>
<keyword evidence="10" id="KW-0472">Membrane</keyword>
<dbReference type="InterPro" id="IPR001128">
    <property type="entry name" value="Cyt_P450"/>
</dbReference>
<evidence type="ECO:0000256" key="9">
    <source>
        <dbReference type="ARBA" id="ARBA00023033"/>
    </source>
</evidence>
<dbReference type="GO" id="GO:0005506">
    <property type="term" value="F:iron ion binding"/>
    <property type="evidence" value="ECO:0007669"/>
    <property type="project" value="InterPro"/>
</dbReference>
<dbReference type="AlphaFoldDB" id="A0AAV3R4N0"/>
<evidence type="ECO:0000256" key="1">
    <source>
        <dbReference type="ARBA" id="ARBA00004370"/>
    </source>
</evidence>
<dbReference type="PRINTS" id="PR00463">
    <property type="entry name" value="EP450I"/>
</dbReference>
<evidence type="ECO:0000313" key="13">
    <source>
        <dbReference type="Proteomes" id="UP001454036"/>
    </source>
</evidence>
<dbReference type="SUPFAM" id="SSF48264">
    <property type="entry name" value="Cytochrome P450"/>
    <property type="match status" value="1"/>
</dbReference>